<dbReference type="AlphaFoldDB" id="A0A370DW03"/>
<evidence type="ECO:0000313" key="2">
    <source>
        <dbReference type="Proteomes" id="UP000254771"/>
    </source>
</evidence>
<name>A0A370DW03_9GAMM</name>
<sequence length="336" mass="37500">MYLRKVQTNTGMERMMNELFDQFDEFEDDLWGPIADDAVEPVADLSAGSAYQAPVEWNGIFISSSEENDEYLPDVEPMDQTDLSAIQSLDSGELQPENTAGSSFIEYPVFDPENADLEQIVGDPAQDMENWHLQSTQSSCALVSQEFILDKVLGRDVTEEELTSVATDAGWYTPGGGTPMNEMGRVLEHFECPVDYDINCTMDDLSAKLEQGESILVALDSDEIWNTGADPDDMLFEYFGMPGQDANHAVQVIGIDYSDLDSPKVILNDPGSPDGSGVMIPADKFMDAWEDSNHFMVSSGASQVSDQMIGNYYDRYGNWYYDDGTPERYNWDTGYY</sequence>
<comment type="caution">
    <text evidence="1">The sequence shown here is derived from an EMBL/GenBank/DDBJ whole genome shotgun (WGS) entry which is preliminary data.</text>
</comment>
<organism evidence="1 2">
    <name type="scientific">endosymbiont of Escarpia spicata</name>
    <dbReference type="NCBI Taxonomy" id="2200908"/>
    <lineage>
        <taxon>Bacteria</taxon>
        <taxon>Pseudomonadati</taxon>
        <taxon>Pseudomonadota</taxon>
        <taxon>Gammaproteobacteria</taxon>
        <taxon>sulfur-oxidizing symbionts</taxon>
    </lineage>
</organism>
<dbReference type="EMBL" id="QFXE01000001">
    <property type="protein sequence ID" value="RDH88622.1"/>
    <property type="molecule type" value="Genomic_DNA"/>
</dbReference>
<evidence type="ECO:0000313" key="1">
    <source>
        <dbReference type="EMBL" id="RDH88622.1"/>
    </source>
</evidence>
<gene>
    <name evidence="1" type="ORF">DIZ78_01445</name>
</gene>
<keyword evidence="2" id="KW-1185">Reference proteome</keyword>
<reference evidence="1 2" key="1">
    <citation type="journal article" date="2018" name="ISME J.">
        <title>Endosymbiont genomes yield clues of tubeworm success.</title>
        <authorList>
            <person name="Li Y."/>
            <person name="Liles M.R."/>
            <person name="Halanych K.M."/>
        </authorList>
    </citation>
    <scope>NUCLEOTIDE SEQUENCE [LARGE SCALE GENOMIC DNA]</scope>
    <source>
        <strain evidence="1">A1462</strain>
    </source>
</reference>
<evidence type="ECO:0008006" key="3">
    <source>
        <dbReference type="Google" id="ProtNLM"/>
    </source>
</evidence>
<proteinExistence type="predicted"/>
<dbReference type="Proteomes" id="UP000254771">
    <property type="component" value="Unassembled WGS sequence"/>
</dbReference>
<accession>A0A370DW03</accession>
<protein>
    <recommendedName>
        <fullName evidence="3">Peptidase C39-like domain-containing protein</fullName>
    </recommendedName>
</protein>